<dbReference type="AlphaFoldDB" id="A0A8H5GEL3"/>
<comment type="caution">
    <text evidence="2">The sequence shown here is derived from an EMBL/GenBank/DDBJ whole genome shotgun (WGS) entry which is preliminary data.</text>
</comment>
<name>A0A8H5GEL3_9AGAR</name>
<dbReference type="EMBL" id="JAACJO010000001">
    <property type="protein sequence ID" value="KAF5363370.1"/>
    <property type="molecule type" value="Genomic_DNA"/>
</dbReference>
<dbReference type="OrthoDB" id="2910790at2759"/>
<dbReference type="Pfam" id="PF20236">
    <property type="entry name" value="DUF6593"/>
    <property type="match status" value="1"/>
</dbReference>
<dbReference type="Proteomes" id="UP000559027">
    <property type="component" value="Unassembled WGS sequence"/>
</dbReference>
<sequence length="211" mass="24114">MSLVHELSPSSPLLVPFIPYFSVKTFVINIHAMSLSHSRPLPYSFEDRTGSNTNSDFDDIYDRMFFHITRQPGRPTTYIYEMPIRASRHRSSLPLNREPSVILDFLPDESLGNLTFVGKSPFHTTTVPMSRYLRKTSLFGTSLVRKFVGSDGREYKWSYQAVSGQQWSCTTNENYLVAHYDLKPANVRTFDVSGNTLTIYEPFTHLALGKS</sequence>
<reference evidence="2 3" key="1">
    <citation type="journal article" date="2020" name="ISME J.">
        <title>Uncovering the hidden diversity of litter-decomposition mechanisms in mushroom-forming fungi.</title>
        <authorList>
            <person name="Floudas D."/>
            <person name="Bentzer J."/>
            <person name="Ahren D."/>
            <person name="Johansson T."/>
            <person name="Persson P."/>
            <person name="Tunlid A."/>
        </authorList>
    </citation>
    <scope>NUCLEOTIDE SEQUENCE [LARGE SCALE GENOMIC DNA]</scope>
    <source>
        <strain evidence="2 3">CBS 146.42</strain>
    </source>
</reference>
<proteinExistence type="predicted"/>
<accession>A0A8H5GEL3</accession>
<evidence type="ECO:0000313" key="2">
    <source>
        <dbReference type="EMBL" id="KAF5363370.1"/>
    </source>
</evidence>
<evidence type="ECO:0000259" key="1">
    <source>
        <dbReference type="Pfam" id="PF20236"/>
    </source>
</evidence>
<organism evidence="2 3">
    <name type="scientific">Leucocoprinus leucothites</name>
    <dbReference type="NCBI Taxonomy" id="201217"/>
    <lineage>
        <taxon>Eukaryota</taxon>
        <taxon>Fungi</taxon>
        <taxon>Dikarya</taxon>
        <taxon>Basidiomycota</taxon>
        <taxon>Agaricomycotina</taxon>
        <taxon>Agaricomycetes</taxon>
        <taxon>Agaricomycetidae</taxon>
        <taxon>Agaricales</taxon>
        <taxon>Agaricineae</taxon>
        <taxon>Agaricaceae</taxon>
        <taxon>Leucocoprinus</taxon>
    </lineage>
</organism>
<evidence type="ECO:0000313" key="3">
    <source>
        <dbReference type="Proteomes" id="UP000559027"/>
    </source>
</evidence>
<protein>
    <recommendedName>
        <fullName evidence="1">DUF6593 domain-containing protein</fullName>
    </recommendedName>
</protein>
<feature type="domain" description="DUF6593" evidence="1">
    <location>
        <begin position="57"/>
        <end position="185"/>
    </location>
</feature>
<gene>
    <name evidence="2" type="ORF">D9756_001051</name>
</gene>
<dbReference type="InterPro" id="IPR046528">
    <property type="entry name" value="DUF6593"/>
</dbReference>
<keyword evidence="3" id="KW-1185">Reference proteome</keyword>